<evidence type="ECO:0000256" key="1">
    <source>
        <dbReference type="SAM" id="Phobius"/>
    </source>
</evidence>
<evidence type="ECO:0000313" key="3">
    <source>
        <dbReference type="Proteomes" id="UP000220192"/>
    </source>
</evidence>
<feature type="transmembrane region" description="Helical" evidence="1">
    <location>
        <begin position="33"/>
        <end position="53"/>
    </location>
</feature>
<comment type="caution">
    <text evidence="2">The sequence shown here is derived from an EMBL/GenBank/DDBJ whole genome shotgun (WGS) entry which is preliminary data.</text>
</comment>
<gene>
    <name evidence="2" type="ORF">CON16_17155</name>
</gene>
<dbReference type="EMBL" id="NVLX01000017">
    <property type="protein sequence ID" value="PDZ15782.1"/>
    <property type="molecule type" value="Genomic_DNA"/>
</dbReference>
<sequence length="54" mass="6186">MTETIRIALFSLVGISAIFTVIKVFPKPEKRKFWITFETLILVGTAWMLIGLLM</sequence>
<accession>A0A2A7D706</accession>
<keyword evidence="1" id="KW-0812">Transmembrane</keyword>
<evidence type="ECO:0008006" key="4">
    <source>
        <dbReference type="Google" id="ProtNLM"/>
    </source>
</evidence>
<name>A0A2A7D706_BACAN</name>
<reference evidence="2 3" key="1">
    <citation type="submission" date="2017-09" db="EMBL/GenBank/DDBJ databases">
        <title>Large-scale bioinformatics analysis of Bacillus genomes uncovers conserved roles of natural products in bacterial physiology.</title>
        <authorList>
            <consortium name="Agbiome Team Llc"/>
            <person name="Bleich R.M."/>
            <person name="Grubbs K.J."/>
            <person name="Santa Maria K.C."/>
            <person name="Allen S.E."/>
            <person name="Farag S."/>
            <person name="Shank E.A."/>
            <person name="Bowers A."/>
        </authorList>
    </citation>
    <scope>NUCLEOTIDE SEQUENCE [LARGE SCALE GENOMIC DNA]</scope>
    <source>
        <strain evidence="2 3">AFS095574</strain>
    </source>
</reference>
<organism evidence="2 3">
    <name type="scientific">Bacillus anthracis</name>
    <name type="common">anthrax bacterium</name>
    <dbReference type="NCBI Taxonomy" id="1392"/>
    <lineage>
        <taxon>Bacteria</taxon>
        <taxon>Bacillati</taxon>
        <taxon>Bacillota</taxon>
        <taxon>Bacilli</taxon>
        <taxon>Bacillales</taxon>
        <taxon>Bacillaceae</taxon>
        <taxon>Bacillus</taxon>
        <taxon>Bacillus cereus group</taxon>
    </lineage>
</organism>
<feature type="transmembrane region" description="Helical" evidence="1">
    <location>
        <begin position="6"/>
        <end position="26"/>
    </location>
</feature>
<proteinExistence type="predicted"/>
<dbReference type="AlphaFoldDB" id="A0A2A7D706"/>
<evidence type="ECO:0000313" key="2">
    <source>
        <dbReference type="EMBL" id="PDZ15782.1"/>
    </source>
</evidence>
<dbReference type="RefSeq" id="WP_097841313.1">
    <property type="nucleotide sequence ID" value="NZ_NVLX01000017.1"/>
</dbReference>
<protein>
    <recommendedName>
        <fullName evidence="4">Amino acid transporter</fullName>
    </recommendedName>
</protein>
<keyword evidence="1" id="KW-1133">Transmembrane helix</keyword>
<keyword evidence="1" id="KW-0472">Membrane</keyword>
<dbReference type="Proteomes" id="UP000220192">
    <property type="component" value="Unassembled WGS sequence"/>
</dbReference>